<dbReference type="GO" id="GO:0051537">
    <property type="term" value="F:2 iron, 2 sulfur cluster binding"/>
    <property type="evidence" value="ECO:0007669"/>
    <property type="project" value="UniProtKB-ARBA"/>
</dbReference>
<dbReference type="NCBIfam" id="TIGR00049">
    <property type="entry name" value="iron-sulfur cluster assembly accessory protein"/>
    <property type="match status" value="1"/>
</dbReference>
<gene>
    <name evidence="2" type="ordered locus">AM1_5742</name>
</gene>
<dbReference type="RefSeq" id="WP_012165901.1">
    <property type="nucleotide sequence ID" value="NC_009925.1"/>
</dbReference>
<dbReference type="Pfam" id="PF01521">
    <property type="entry name" value="Fe-S_biosyn"/>
    <property type="match status" value="1"/>
</dbReference>
<dbReference type="AlphaFoldDB" id="B0BZE2"/>
<dbReference type="InterPro" id="IPR035903">
    <property type="entry name" value="HesB-like_dom_sf"/>
</dbReference>
<dbReference type="PROSITE" id="PS01152">
    <property type="entry name" value="HESB"/>
    <property type="match status" value="1"/>
</dbReference>
<dbReference type="Proteomes" id="UP000000268">
    <property type="component" value="Chromosome"/>
</dbReference>
<dbReference type="Gene3D" id="2.60.300.12">
    <property type="entry name" value="HesB-like domain"/>
    <property type="match status" value="1"/>
</dbReference>
<dbReference type="OrthoDB" id="9801228at2"/>
<feature type="domain" description="Core" evidence="1">
    <location>
        <begin position="2"/>
        <end position="101"/>
    </location>
</feature>
<dbReference type="EMBL" id="CP000828">
    <property type="protein sequence ID" value="ABW30687.1"/>
    <property type="molecule type" value="Genomic_DNA"/>
</dbReference>
<dbReference type="InterPro" id="IPR017870">
    <property type="entry name" value="FeS_cluster_insertion_CS"/>
</dbReference>
<dbReference type="PANTHER" id="PTHR47265:SF1">
    <property type="entry name" value="IRON-SULFUR ASSEMBLY PROTEIN ISCA, CHLOROPLASTIC"/>
    <property type="match status" value="1"/>
</dbReference>
<dbReference type="STRING" id="329726.AM1_5742"/>
<dbReference type="PANTHER" id="PTHR47265">
    <property type="entry name" value="IRON-SULFUR ASSEMBLY PROTEIN ISCA, CHLOROPLASTIC"/>
    <property type="match status" value="1"/>
</dbReference>
<sequence length="108" mass="11818">MIQLSPTAIGELKRLQRKHLPGGQLRIVVDASGCKGLAYQMQFAESPQPDDQVFDCEDIQVVVEKASMKYLSGLTLDYTEDLMGGGFRFYNPNAIETCSCGHSFAIAG</sequence>
<organism evidence="2 3">
    <name type="scientific">Acaryochloris marina (strain MBIC 11017)</name>
    <dbReference type="NCBI Taxonomy" id="329726"/>
    <lineage>
        <taxon>Bacteria</taxon>
        <taxon>Bacillati</taxon>
        <taxon>Cyanobacteriota</taxon>
        <taxon>Cyanophyceae</taxon>
        <taxon>Acaryochloridales</taxon>
        <taxon>Acaryochloridaceae</taxon>
        <taxon>Acaryochloris</taxon>
    </lineage>
</organism>
<dbReference type="KEGG" id="amr:AM1_5742"/>
<dbReference type="GO" id="GO:0016226">
    <property type="term" value="P:iron-sulfur cluster assembly"/>
    <property type="evidence" value="ECO:0007669"/>
    <property type="project" value="InterPro"/>
</dbReference>
<evidence type="ECO:0000313" key="2">
    <source>
        <dbReference type="EMBL" id="ABW30687.1"/>
    </source>
</evidence>
<dbReference type="SUPFAM" id="SSF89360">
    <property type="entry name" value="HesB-like domain"/>
    <property type="match status" value="1"/>
</dbReference>
<evidence type="ECO:0000259" key="1">
    <source>
        <dbReference type="Pfam" id="PF01521"/>
    </source>
</evidence>
<proteinExistence type="predicted"/>
<dbReference type="InterPro" id="IPR016092">
    <property type="entry name" value="ATAP"/>
</dbReference>
<dbReference type="InterPro" id="IPR031108">
    <property type="entry name" value="IscA_plant_cyanobact"/>
</dbReference>
<reference evidence="2 3" key="1">
    <citation type="journal article" date="2008" name="Proc. Natl. Acad. Sci. U.S.A.">
        <title>Niche adaptation and genome expansion in the chlorophyll d-producing cyanobacterium Acaryochloris marina.</title>
        <authorList>
            <person name="Swingley W.D."/>
            <person name="Chen M."/>
            <person name="Cheung P.C."/>
            <person name="Conrad A.L."/>
            <person name="Dejesa L.C."/>
            <person name="Hao J."/>
            <person name="Honchak B.M."/>
            <person name="Karbach L.E."/>
            <person name="Kurdoglu A."/>
            <person name="Lahiri S."/>
            <person name="Mastrian S.D."/>
            <person name="Miyashita H."/>
            <person name="Page L."/>
            <person name="Ramakrishna P."/>
            <person name="Satoh S."/>
            <person name="Sattley W.M."/>
            <person name="Shimada Y."/>
            <person name="Taylor H.L."/>
            <person name="Tomo T."/>
            <person name="Tsuchiya T."/>
            <person name="Wang Z.T."/>
            <person name="Raymond J."/>
            <person name="Mimuro M."/>
            <person name="Blankenship R.E."/>
            <person name="Touchman J.W."/>
        </authorList>
    </citation>
    <scope>NUCLEOTIDE SEQUENCE [LARGE SCALE GENOMIC DNA]</scope>
    <source>
        <strain evidence="3">MBIC 11017</strain>
    </source>
</reference>
<accession>B0BZE2</accession>
<evidence type="ECO:0000313" key="3">
    <source>
        <dbReference type="Proteomes" id="UP000000268"/>
    </source>
</evidence>
<dbReference type="HOGENOM" id="CLU_069054_5_1_3"/>
<keyword evidence="3" id="KW-1185">Reference proteome</keyword>
<protein>
    <submittedName>
        <fullName evidence="2">Iron-sulfur cluster assembly protein</fullName>
    </submittedName>
</protein>
<dbReference type="eggNOG" id="COG0316">
    <property type="taxonomic scope" value="Bacteria"/>
</dbReference>
<name>B0BZE2_ACAM1</name>
<dbReference type="InterPro" id="IPR000361">
    <property type="entry name" value="ATAP_core_dom"/>
</dbReference>